<evidence type="ECO:0000256" key="9">
    <source>
        <dbReference type="ARBA" id="ARBA00022605"/>
    </source>
</evidence>
<evidence type="ECO:0000259" key="28">
    <source>
        <dbReference type="PROSITE" id="PS51337"/>
    </source>
</evidence>
<dbReference type="Pfam" id="PF02310">
    <property type="entry name" value="B12-binding"/>
    <property type="match status" value="1"/>
</dbReference>
<feature type="binding site" evidence="23">
    <location>
        <position position="813"/>
    </location>
    <ligand>
        <name>methylcob(III)alamin</name>
        <dbReference type="ChEBI" id="CHEBI:28115"/>
    </ligand>
</feature>
<dbReference type="GO" id="GO:0008705">
    <property type="term" value="F:methionine synthase activity"/>
    <property type="evidence" value="ECO:0007669"/>
    <property type="project" value="UniProtKB-UniRule"/>
</dbReference>
<evidence type="ECO:0000256" key="13">
    <source>
        <dbReference type="ARBA" id="ARBA00022723"/>
    </source>
</evidence>
<dbReference type="SMART" id="SM01018">
    <property type="entry name" value="B12-binding_2"/>
    <property type="match status" value="1"/>
</dbReference>
<dbReference type="PANTHER" id="PTHR45833">
    <property type="entry name" value="METHIONINE SYNTHASE"/>
    <property type="match status" value="1"/>
</dbReference>
<comment type="domain">
    <text evidence="21">Modular enzyme with four functionally distinct domains. The isolated Hcy-binding domain catalyzes methyl transfer from free methylcobalamin to homocysteine. The Hcy-binding domain in association with the pterin-binding domain catalyzes the methylation of cob(I)alamin by methyltetrahydrofolate and the methylation of homocysteine. The B12-binding domain binds the cofactor. The AdoMet activation domain binds S-adenosyl-L-methionine. Under aerobic conditions cob(I)alamin can be converted to inactive cob(II)alamin. Reductive methylation by S-adenosyl-L-methionine and flavodoxin regenerates methylcobalamin.</text>
</comment>
<dbReference type="InterPro" id="IPR036724">
    <property type="entry name" value="Cobalamin-bd_sf"/>
</dbReference>
<feature type="domain" description="Pterin-binding" evidence="26">
    <location>
        <begin position="350"/>
        <end position="611"/>
    </location>
</feature>
<evidence type="ECO:0000256" key="6">
    <source>
        <dbReference type="ARBA" id="ARBA00012032"/>
    </source>
</evidence>
<evidence type="ECO:0000256" key="21">
    <source>
        <dbReference type="PIRNR" id="PIRNR000381"/>
    </source>
</evidence>
<proteinExistence type="inferred from homology"/>
<comment type="function">
    <text evidence="18 21">Catalyzes the transfer of a methyl group from methyl-cobalamin to homocysteine, yielding enzyme-bound cob(I)alamin and methionine. Subsequently, remethylates the cofactor using methyltetrahydrofolate.</text>
</comment>
<keyword evidence="9 21" id="KW-0028">Amino-acid biosynthesis</keyword>
<keyword evidence="13 21" id="KW-0479">Metal-binding</keyword>
<dbReference type="GO" id="GO:0031419">
    <property type="term" value="F:cobalamin binding"/>
    <property type="evidence" value="ECO:0007669"/>
    <property type="project" value="UniProtKB-UniRule"/>
</dbReference>
<dbReference type="InterPro" id="IPR000489">
    <property type="entry name" value="Pterin-binding_dom"/>
</dbReference>
<dbReference type="Gene3D" id="3.40.50.280">
    <property type="entry name" value="Cobalamin-binding domain"/>
    <property type="match status" value="1"/>
</dbReference>
<dbReference type="PROSITE" id="PS51332">
    <property type="entry name" value="B12_BINDING"/>
    <property type="match status" value="1"/>
</dbReference>
<dbReference type="CDD" id="cd00740">
    <property type="entry name" value="MeTr"/>
    <property type="match status" value="1"/>
</dbReference>
<keyword evidence="15 21" id="KW-0862">Zinc</keyword>
<evidence type="ECO:0000256" key="20">
    <source>
        <dbReference type="NCBIfam" id="TIGR02082"/>
    </source>
</evidence>
<comment type="similarity">
    <text evidence="5">Belongs to the vitamin-B12 dependent methionine synthase family.</text>
</comment>
<dbReference type="FunFam" id="3.20.20.330:FF:000001">
    <property type="entry name" value="Methionine synthase"/>
    <property type="match status" value="1"/>
</dbReference>
<dbReference type="InterPro" id="IPR036589">
    <property type="entry name" value="HCY_dom_sf"/>
</dbReference>
<feature type="domain" description="Hcy-binding" evidence="25">
    <location>
        <begin position="1"/>
        <end position="319"/>
    </location>
</feature>
<feature type="binding site" evidence="23">
    <location>
        <begin position="761"/>
        <end position="765"/>
    </location>
    <ligand>
        <name>methylcob(III)alamin</name>
        <dbReference type="ChEBI" id="CHEBI:28115"/>
    </ligand>
</feature>
<comment type="pathway">
    <text evidence="4 21">Amino-acid biosynthesis; L-methionine biosynthesis via de novo pathway; L-methionine from L-homocysteine (MetH route): step 1/1.</text>
</comment>
<dbReference type="PANTHER" id="PTHR45833:SF1">
    <property type="entry name" value="METHIONINE SYNTHASE"/>
    <property type="match status" value="1"/>
</dbReference>
<keyword evidence="17 21" id="KW-0170">Cobalt</keyword>
<dbReference type="GO" id="GO:0050667">
    <property type="term" value="P:homocysteine metabolic process"/>
    <property type="evidence" value="ECO:0007669"/>
    <property type="project" value="TreeGrafter"/>
</dbReference>
<evidence type="ECO:0000256" key="11">
    <source>
        <dbReference type="ARBA" id="ARBA00022679"/>
    </source>
</evidence>
<dbReference type="SUPFAM" id="SSF82282">
    <property type="entry name" value="Homocysteine S-methyltransferase"/>
    <property type="match status" value="1"/>
</dbReference>
<organism evidence="29 30">
    <name type="scientific">Segatella bryantii</name>
    <name type="common">Prevotella bryantii</name>
    <dbReference type="NCBI Taxonomy" id="77095"/>
    <lineage>
        <taxon>Bacteria</taxon>
        <taxon>Pseudomonadati</taxon>
        <taxon>Bacteroidota</taxon>
        <taxon>Bacteroidia</taxon>
        <taxon>Bacteroidales</taxon>
        <taxon>Prevotellaceae</taxon>
        <taxon>Segatella</taxon>
    </lineage>
</organism>
<keyword evidence="11 21" id="KW-0808">Transferase</keyword>
<evidence type="ECO:0000256" key="23">
    <source>
        <dbReference type="PIRSR" id="PIRSR000381-2"/>
    </source>
</evidence>
<evidence type="ECO:0000256" key="16">
    <source>
        <dbReference type="ARBA" id="ARBA00023167"/>
    </source>
</evidence>
<evidence type="ECO:0000256" key="2">
    <source>
        <dbReference type="ARBA" id="ARBA00001947"/>
    </source>
</evidence>
<evidence type="ECO:0000256" key="1">
    <source>
        <dbReference type="ARBA" id="ARBA00001700"/>
    </source>
</evidence>
<keyword evidence="14" id="KW-0677">Repeat</keyword>
<dbReference type="PROSITE" id="PS50970">
    <property type="entry name" value="HCY"/>
    <property type="match status" value="1"/>
</dbReference>
<reference evidence="29" key="1">
    <citation type="submission" date="2021-08" db="EMBL/GenBank/DDBJ databases">
        <title>Prevotella lacticifex sp. nov., isolated from rumen of cow.</title>
        <authorList>
            <person name="Shinkai T."/>
            <person name="Ikeyama N."/>
            <person name="Kumagai M."/>
            <person name="Ohmori H."/>
            <person name="Sakamoto M."/>
            <person name="Ohkuma M."/>
            <person name="Mitsumori M."/>
        </authorList>
    </citation>
    <scope>NUCLEOTIDE SEQUENCE</scope>
    <source>
        <strain evidence="29">DSM 11371</strain>
    </source>
</reference>
<dbReference type="PIRSF" id="PIRSF000381">
    <property type="entry name" value="MetH"/>
    <property type="match status" value="1"/>
</dbReference>
<evidence type="ECO:0000256" key="4">
    <source>
        <dbReference type="ARBA" id="ARBA00005178"/>
    </source>
</evidence>
<comment type="cofactor">
    <cofactor evidence="3 21 22">
        <name>methylcob(III)alamin</name>
        <dbReference type="ChEBI" id="CHEBI:28115"/>
    </cofactor>
</comment>
<keyword evidence="8 21" id="KW-0489">Methyltransferase</keyword>
<name>A0AA37HV82_SEGBR</name>
<dbReference type="GO" id="GO:0046653">
    <property type="term" value="P:tetrahydrofolate metabolic process"/>
    <property type="evidence" value="ECO:0007669"/>
    <property type="project" value="TreeGrafter"/>
</dbReference>
<comment type="catalytic activity">
    <reaction evidence="1 21">
        <text>(6S)-5-methyl-5,6,7,8-tetrahydrofolate + L-homocysteine = (6S)-5,6,7,8-tetrahydrofolate + L-methionine</text>
        <dbReference type="Rhea" id="RHEA:11172"/>
        <dbReference type="ChEBI" id="CHEBI:18608"/>
        <dbReference type="ChEBI" id="CHEBI:57453"/>
        <dbReference type="ChEBI" id="CHEBI:57844"/>
        <dbReference type="ChEBI" id="CHEBI:58199"/>
        <dbReference type="EC" id="2.1.1.13"/>
    </reaction>
</comment>
<dbReference type="InterPro" id="IPR033706">
    <property type="entry name" value="Met_synthase_B12-bd"/>
</dbReference>
<evidence type="ECO:0000256" key="19">
    <source>
        <dbReference type="ARBA" id="ARBA00031040"/>
    </source>
</evidence>
<dbReference type="InterPro" id="IPR003759">
    <property type="entry name" value="Cbl-bd_cap"/>
</dbReference>
<evidence type="ECO:0000256" key="10">
    <source>
        <dbReference type="ARBA" id="ARBA00022628"/>
    </source>
</evidence>
<dbReference type="GO" id="GO:0008270">
    <property type="term" value="F:zinc ion binding"/>
    <property type="evidence" value="ECO:0007669"/>
    <property type="project" value="UniProtKB-UniRule"/>
</dbReference>
<evidence type="ECO:0000313" key="29">
    <source>
        <dbReference type="EMBL" id="GJG27016.1"/>
    </source>
</evidence>
<dbReference type="Pfam" id="PF02607">
    <property type="entry name" value="B12-binding_2"/>
    <property type="match status" value="1"/>
</dbReference>
<dbReference type="InterPro" id="IPR011005">
    <property type="entry name" value="Dihydropteroate_synth-like_sf"/>
</dbReference>
<dbReference type="InterPro" id="IPR036594">
    <property type="entry name" value="Meth_synthase_dom"/>
</dbReference>
<comment type="caution">
    <text evidence="29">The sequence shown here is derived from an EMBL/GenBank/DDBJ whole genome shotgun (WGS) entry which is preliminary data.</text>
</comment>
<evidence type="ECO:0000259" key="27">
    <source>
        <dbReference type="PROSITE" id="PS51332"/>
    </source>
</evidence>
<dbReference type="SUPFAM" id="SSF47644">
    <property type="entry name" value="Methionine synthase domain"/>
    <property type="match status" value="1"/>
</dbReference>
<dbReference type="RefSeq" id="WP_074803083.1">
    <property type="nucleotide sequence ID" value="NZ_BPTR01000001.1"/>
</dbReference>
<feature type="binding site" description="axial binding residue" evidence="22">
    <location>
        <position position="764"/>
    </location>
    <ligand>
        <name>methylcob(III)alamin</name>
        <dbReference type="ChEBI" id="CHEBI:28115"/>
    </ligand>
    <ligandPart>
        <name>Co</name>
        <dbReference type="ChEBI" id="CHEBI:27638"/>
    </ligandPart>
</feature>
<dbReference type="Pfam" id="PF00809">
    <property type="entry name" value="Pterin_bind"/>
    <property type="match status" value="1"/>
</dbReference>
<feature type="binding site" evidence="23">
    <location>
        <position position="698"/>
    </location>
    <ligand>
        <name>methylcob(III)alamin</name>
        <dbReference type="ChEBI" id="CHEBI:28115"/>
    </ligand>
</feature>
<dbReference type="Gene3D" id="1.10.1240.10">
    <property type="entry name" value="Methionine synthase domain"/>
    <property type="match status" value="1"/>
</dbReference>
<dbReference type="InterPro" id="IPR003726">
    <property type="entry name" value="HCY_dom"/>
</dbReference>
<feature type="domain" description="B12-binding N-terminal" evidence="28">
    <location>
        <begin position="654"/>
        <end position="748"/>
    </location>
</feature>
<dbReference type="EMBL" id="BPTR01000001">
    <property type="protein sequence ID" value="GJG27016.1"/>
    <property type="molecule type" value="Genomic_DNA"/>
</dbReference>
<dbReference type="FunFam" id="1.10.1240.10:FF:000001">
    <property type="entry name" value="Methionine synthase"/>
    <property type="match status" value="1"/>
</dbReference>
<dbReference type="FunFam" id="3.20.20.20:FF:000002">
    <property type="entry name" value="Methionine synthase"/>
    <property type="match status" value="1"/>
</dbReference>
<evidence type="ECO:0000256" key="12">
    <source>
        <dbReference type="ARBA" id="ARBA00022691"/>
    </source>
</evidence>
<evidence type="ECO:0000256" key="5">
    <source>
        <dbReference type="ARBA" id="ARBA00010398"/>
    </source>
</evidence>
<protein>
    <recommendedName>
        <fullName evidence="7 20">Methionine synthase</fullName>
        <ecNumber evidence="6 20">2.1.1.13</ecNumber>
    </recommendedName>
    <alternativeName>
        <fullName evidence="19 21">5-methyltetrahydrofolate--homocysteine methyltransferase</fullName>
    </alternativeName>
</protein>
<dbReference type="InterPro" id="IPR006158">
    <property type="entry name" value="Cobalamin-bd"/>
</dbReference>
<feature type="binding site" evidence="23">
    <location>
        <position position="809"/>
    </location>
    <ligand>
        <name>methylcob(III)alamin</name>
        <dbReference type="ChEBI" id="CHEBI:28115"/>
    </ligand>
</feature>
<gene>
    <name evidence="29" type="ORF">PRRU23_07160</name>
</gene>
<sequence>MKRLEDVVKERVLVLDGAMGTMIQNYHLTEEDFRGHLFQDIKGQMKGNNDMLNLTCPDVIADIHNRYLEAGADLISTNTFSSQCISQADYSLEKYGREMALRGAQIARKCADAFSTEDKPRFVCGDIGPTNKTCSMSPDVSDPSAREITYDQLFGAYSEQIEGLIDGGVDALLVETIFDSLNAKVAIDACVQTMQRYNVSLPIMVSATVSDLAGRTLSGQTLDAFLASIDNYPIFSVGLNCGFGADQMKPFIQELAAKAPYYISCHPNAGLPNAMGLYDESAESMAPKMGEMVSEGLVNIIGGCCGTTEKFIEAYQPFVQDKKPHMPVAAPRTMWLSGLELLNVTPEVQFVNVGERCNVAGSRKFLRLIKEKNYEEATSIARKQVEDGALVIDVNMDDALLDAKEEMVKFLNLIASEPEIAKVPVMIDSSKWDVILAGLKCVQGKSIVNSISLKNGEEEFLSHARDIKRYGAAVVVMCFDEKGQATSYERRIEIAERAYKLLTEKVGMNPLDIIFDPNVLSIATGMEEHDNYALDFINATGWIKKNLPGAHISGGVSNLSFSFRGINYIREAMHAVFLYHAIRQGMDFGIVNPSTRITYEDIPQEHLKVIEDVVLNRRKGAAEDLIELADKIKAQMDAAKEAAKNGNAPVVQKKEDAWRKESLSDRLAYALRKGIGDYLEEDLKEALSLYPHAVNIIEGPLMAGMNKVGELFGEGKMFLPQVVKTARTMKQAVSILQPAIEAEKSQGQTSAGKIILATVKGDVHDIGKNIVAVVMGCNNYEVIDMGVMVPPEQIVKKAIEEKVDLVGLSGLITPSLEEMVNVARAMRDAGLEIPIMIGGATTSELHVALKIAPVYGGPVIWMKDASQNPIIASKLLNDSEKVNYHKQLDEQYEKLREGYFVEQEKLVSLDDARKNKLDLFGEK</sequence>
<dbReference type="GO" id="GO:0032259">
    <property type="term" value="P:methylation"/>
    <property type="evidence" value="ECO:0007669"/>
    <property type="project" value="UniProtKB-KW"/>
</dbReference>
<feature type="binding site" evidence="23">
    <location>
        <position position="865"/>
    </location>
    <ligand>
        <name>methylcob(III)alamin</name>
        <dbReference type="ChEBI" id="CHEBI:28115"/>
    </ligand>
</feature>
<evidence type="ECO:0000256" key="3">
    <source>
        <dbReference type="ARBA" id="ARBA00001956"/>
    </source>
</evidence>
<dbReference type="SUPFAM" id="SSF52242">
    <property type="entry name" value="Cobalamin (vitamin B12)-binding domain"/>
    <property type="match status" value="1"/>
</dbReference>
<evidence type="ECO:0000256" key="14">
    <source>
        <dbReference type="ARBA" id="ARBA00022737"/>
    </source>
</evidence>
<dbReference type="GO" id="GO:0005829">
    <property type="term" value="C:cytosol"/>
    <property type="evidence" value="ECO:0007669"/>
    <property type="project" value="TreeGrafter"/>
</dbReference>
<keyword evidence="10 21" id="KW-0846">Cobalamin</keyword>
<feature type="binding site" evidence="22 24">
    <location>
        <position position="241"/>
    </location>
    <ligand>
        <name>Zn(2+)</name>
        <dbReference type="ChEBI" id="CHEBI:29105"/>
    </ligand>
</feature>
<evidence type="ECO:0000256" key="8">
    <source>
        <dbReference type="ARBA" id="ARBA00022603"/>
    </source>
</evidence>
<feature type="domain" description="B12-binding" evidence="27">
    <location>
        <begin position="751"/>
        <end position="886"/>
    </location>
</feature>
<evidence type="ECO:0000256" key="17">
    <source>
        <dbReference type="ARBA" id="ARBA00023285"/>
    </source>
</evidence>
<evidence type="ECO:0000256" key="18">
    <source>
        <dbReference type="ARBA" id="ARBA00025552"/>
    </source>
</evidence>
<evidence type="ECO:0000256" key="15">
    <source>
        <dbReference type="ARBA" id="ARBA00022833"/>
    </source>
</evidence>
<dbReference type="EC" id="2.1.1.13" evidence="6 20"/>
<keyword evidence="16 21" id="KW-0486">Methionine biosynthesis</keyword>
<dbReference type="PROSITE" id="PS50972">
    <property type="entry name" value="PTERIN_BINDING"/>
    <property type="match status" value="1"/>
</dbReference>
<evidence type="ECO:0000256" key="24">
    <source>
        <dbReference type="PROSITE-ProRule" id="PRU00333"/>
    </source>
</evidence>
<dbReference type="InterPro" id="IPR011822">
    <property type="entry name" value="MetH"/>
</dbReference>
<keyword evidence="12 21" id="KW-0949">S-adenosyl-L-methionine</keyword>
<evidence type="ECO:0000256" key="22">
    <source>
        <dbReference type="PIRSR" id="PIRSR000381-1"/>
    </source>
</evidence>
<evidence type="ECO:0000259" key="25">
    <source>
        <dbReference type="PROSITE" id="PS50970"/>
    </source>
</evidence>
<dbReference type="Proteomes" id="UP000887043">
    <property type="component" value="Unassembled WGS sequence"/>
</dbReference>
<feature type="binding site" evidence="22 24">
    <location>
        <position position="304"/>
    </location>
    <ligand>
        <name>Zn(2+)</name>
        <dbReference type="ChEBI" id="CHEBI:29105"/>
    </ligand>
</feature>
<dbReference type="InterPro" id="IPR050554">
    <property type="entry name" value="Met_Synthase/Corrinoid"/>
</dbReference>
<accession>A0AA37HV82</accession>
<dbReference type="PROSITE" id="PS51337">
    <property type="entry name" value="B12_BINDING_NTER"/>
    <property type="match status" value="1"/>
</dbReference>
<comment type="cofactor">
    <cofactor evidence="2 21 24">
        <name>Zn(2+)</name>
        <dbReference type="ChEBI" id="CHEBI:29105"/>
    </cofactor>
</comment>
<dbReference type="AlphaFoldDB" id="A0AA37HV82"/>
<dbReference type="Gene3D" id="3.20.20.330">
    <property type="entry name" value="Homocysteine-binding-like domain"/>
    <property type="match status" value="1"/>
</dbReference>
<evidence type="ECO:0000256" key="7">
    <source>
        <dbReference type="ARBA" id="ARBA00013998"/>
    </source>
</evidence>
<evidence type="ECO:0000313" key="30">
    <source>
        <dbReference type="Proteomes" id="UP000887043"/>
    </source>
</evidence>
<dbReference type="Pfam" id="PF02574">
    <property type="entry name" value="S-methyl_trans"/>
    <property type="match status" value="1"/>
</dbReference>
<evidence type="ECO:0000259" key="26">
    <source>
        <dbReference type="PROSITE" id="PS50972"/>
    </source>
</evidence>
<dbReference type="CDD" id="cd02069">
    <property type="entry name" value="methionine_synthase_B12_BD"/>
    <property type="match status" value="1"/>
</dbReference>
<dbReference type="SUPFAM" id="SSF51717">
    <property type="entry name" value="Dihydropteroate synthetase-like"/>
    <property type="match status" value="1"/>
</dbReference>
<dbReference type="Gene3D" id="3.20.20.20">
    <property type="entry name" value="Dihydropteroate synthase-like"/>
    <property type="match status" value="1"/>
</dbReference>
<feature type="binding site" evidence="22 24">
    <location>
        <position position="305"/>
    </location>
    <ligand>
        <name>Zn(2+)</name>
        <dbReference type="ChEBI" id="CHEBI:29105"/>
    </ligand>
</feature>
<dbReference type="NCBIfam" id="TIGR02082">
    <property type="entry name" value="metH"/>
    <property type="match status" value="1"/>
</dbReference>